<feature type="compositionally biased region" description="Basic residues" evidence="1">
    <location>
        <begin position="96"/>
        <end position="105"/>
    </location>
</feature>
<dbReference type="Pfam" id="PF04380">
    <property type="entry name" value="BMFP"/>
    <property type="match status" value="1"/>
</dbReference>
<dbReference type="InterPro" id="IPR007475">
    <property type="entry name" value="UbiK"/>
</dbReference>
<evidence type="ECO:0000256" key="1">
    <source>
        <dbReference type="SAM" id="MobiDB-lite"/>
    </source>
</evidence>
<reference evidence="3" key="1">
    <citation type="submission" date="2019-01" db="EMBL/GenBank/DDBJ databases">
        <title>Sphingorhabdus lacus sp.nov., isolated from an oligotrophic freshwater lake.</title>
        <authorList>
            <person name="Park M."/>
        </authorList>
    </citation>
    <scope>NUCLEOTIDE SEQUENCE [LARGE SCALE GENOMIC DNA]</scope>
    <source>
        <strain evidence="3">IMCC1753</strain>
    </source>
</reference>
<evidence type="ECO:0000313" key="3">
    <source>
        <dbReference type="Proteomes" id="UP000428803"/>
    </source>
</evidence>
<protein>
    <submittedName>
        <fullName evidence="2">Accessory factor UbiK family protein</fullName>
    </submittedName>
</protein>
<organism evidence="2 3">
    <name type="scientific">Sphingorhabdus lacus</name>
    <dbReference type="NCBI Taxonomy" id="392610"/>
    <lineage>
        <taxon>Bacteria</taxon>
        <taxon>Pseudomonadati</taxon>
        <taxon>Pseudomonadota</taxon>
        <taxon>Alphaproteobacteria</taxon>
        <taxon>Sphingomonadales</taxon>
        <taxon>Sphingomonadaceae</taxon>
        <taxon>Sphingorhabdus</taxon>
    </lineage>
</organism>
<dbReference type="AlphaFoldDB" id="A0A6I6L4Z8"/>
<proteinExistence type="predicted"/>
<keyword evidence="3" id="KW-1185">Reference proteome</keyword>
<dbReference type="RefSeq" id="WP_158900897.1">
    <property type="nucleotide sequence ID" value="NZ_CP035733.1"/>
</dbReference>
<feature type="region of interest" description="Disordered" evidence="1">
    <location>
        <begin position="84"/>
        <end position="105"/>
    </location>
</feature>
<name>A0A6I6L4Z8_9SPHN</name>
<sequence length="105" mass="10998">MQSEKRIFDDLAKVLNGVAGTVAGMGREAEASMRERAREWAGGLDLVTREEFDAVKALAANAREEAEALGKRVAALEAALGTKTAPVAKAAPKAKPAPKKPAAKK</sequence>
<evidence type="ECO:0000313" key="2">
    <source>
        <dbReference type="EMBL" id="QGY81065.1"/>
    </source>
</evidence>
<dbReference type="Proteomes" id="UP000428803">
    <property type="component" value="Chromosome"/>
</dbReference>
<dbReference type="KEGG" id="slaa:EUU25_10825"/>
<gene>
    <name evidence="2" type="ORF">EUU25_10825</name>
</gene>
<feature type="compositionally biased region" description="Low complexity" evidence="1">
    <location>
        <begin position="84"/>
        <end position="94"/>
    </location>
</feature>
<accession>A0A6I6L4Z8</accession>
<dbReference type="EMBL" id="CP035733">
    <property type="protein sequence ID" value="QGY81065.1"/>
    <property type="molecule type" value="Genomic_DNA"/>
</dbReference>